<dbReference type="KEGG" id="lfc:LFE_2406"/>
<keyword evidence="3" id="KW-1185">Reference proteome</keyword>
<feature type="repeat" description="TPR" evidence="1">
    <location>
        <begin position="114"/>
        <end position="147"/>
    </location>
</feature>
<protein>
    <submittedName>
        <fullName evidence="2">Uncharacterized protein</fullName>
    </submittedName>
</protein>
<sequence>MLLDSWEEAAGAAILLAPPEAVALLRSAAMAYLDTELALEYLKEADRLYGDSIPVVVGIYKFHFYKGMLREAIPYALKAARIMGDRLGLPDSFEQVRPEDAAFSEYEQEPRFYMFAMKAAGYLHARLGEMEKALEILRKVQELDSRDRMGITRLIGVIENGGKEEEE</sequence>
<reference evidence="3" key="2">
    <citation type="submission" date="2012-03" db="EMBL/GenBank/DDBJ databases">
        <title>The complete genome sequence of the pioneer microbe on fresh volcanic deposit, Leptospirillum ferrooxidans strain C2-3.</title>
        <authorList>
            <person name="Fujimura R."/>
            <person name="Sato Y."/>
            <person name="Nishizawa T."/>
            <person name="Nanba K."/>
            <person name="Oshima K."/>
            <person name="Hattori M."/>
            <person name="Kamijo T."/>
            <person name="Ohta H."/>
        </authorList>
    </citation>
    <scope>NUCLEOTIDE SEQUENCE [LARGE SCALE GENOMIC DNA]</scope>
    <source>
        <strain evidence="3">C2-3</strain>
    </source>
</reference>
<proteinExistence type="predicted"/>
<dbReference type="eggNOG" id="COG0457">
    <property type="taxonomic scope" value="Bacteria"/>
</dbReference>
<evidence type="ECO:0000313" key="3">
    <source>
        <dbReference type="Proteomes" id="UP000007382"/>
    </source>
</evidence>
<evidence type="ECO:0000256" key="1">
    <source>
        <dbReference type="PROSITE-ProRule" id="PRU00339"/>
    </source>
</evidence>
<dbReference type="Gene3D" id="1.25.40.10">
    <property type="entry name" value="Tetratricopeptide repeat domain"/>
    <property type="match status" value="1"/>
</dbReference>
<dbReference type="Proteomes" id="UP000007382">
    <property type="component" value="Chromosome"/>
</dbReference>
<reference evidence="2 3" key="1">
    <citation type="journal article" date="2012" name="J. Bacteriol.">
        <title>Complete Genome Sequence of Leptospirillum ferrooxidans Strain C2-3, Isolated from a Fresh Volcanic Ash Deposit on the Island of Miyake, Japan.</title>
        <authorList>
            <person name="Fujimura R."/>
            <person name="Sato Y."/>
            <person name="Nishizawa T."/>
            <person name="Oshima K."/>
            <person name="Kim S.-W."/>
            <person name="Hattori M."/>
            <person name="Kamijo T."/>
            <person name="Ohta H."/>
        </authorList>
    </citation>
    <scope>NUCLEOTIDE SEQUENCE [LARGE SCALE GENOMIC DNA]</scope>
    <source>
        <strain evidence="2 3">C2-3</strain>
    </source>
</reference>
<evidence type="ECO:0000313" key="2">
    <source>
        <dbReference type="EMBL" id="BAM08077.1"/>
    </source>
</evidence>
<dbReference type="PATRIC" id="fig|1162668.3.peg.2861"/>
<dbReference type="STRING" id="1162668.LFE_2406"/>
<dbReference type="InterPro" id="IPR011990">
    <property type="entry name" value="TPR-like_helical_dom_sf"/>
</dbReference>
<keyword evidence="1" id="KW-0802">TPR repeat</keyword>
<name>I0IS28_LEPFC</name>
<dbReference type="OrthoDB" id="9812003at2"/>
<dbReference type="AlphaFoldDB" id="I0IS28"/>
<accession>I0IS28</accession>
<dbReference type="HOGENOM" id="CLU_114962_0_0_0"/>
<dbReference type="SUPFAM" id="SSF48452">
    <property type="entry name" value="TPR-like"/>
    <property type="match status" value="1"/>
</dbReference>
<gene>
    <name evidence="2" type="ordered locus">LFE_2406</name>
</gene>
<dbReference type="PROSITE" id="PS50005">
    <property type="entry name" value="TPR"/>
    <property type="match status" value="1"/>
</dbReference>
<dbReference type="EMBL" id="AP012342">
    <property type="protein sequence ID" value="BAM08077.1"/>
    <property type="molecule type" value="Genomic_DNA"/>
</dbReference>
<dbReference type="InterPro" id="IPR019734">
    <property type="entry name" value="TPR_rpt"/>
</dbReference>
<dbReference type="RefSeq" id="WP_014450560.1">
    <property type="nucleotide sequence ID" value="NC_017094.1"/>
</dbReference>
<organism evidence="2 3">
    <name type="scientific">Leptospirillum ferrooxidans (strain C2-3)</name>
    <dbReference type="NCBI Taxonomy" id="1162668"/>
    <lineage>
        <taxon>Bacteria</taxon>
        <taxon>Pseudomonadati</taxon>
        <taxon>Nitrospirota</taxon>
        <taxon>Nitrospiria</taxon>
        <taxon>Nitrospirales</taxon>
        <taxon>Nitrospiraceae</taxon>
        <taxon>Leptospirillum</taxon>
    </lineage>
</organism>